<protein>
    <submittedName>
        <fullName evidence="1">Uncharacterized protein</fullName>
    </submittedName>
</protein>
<comment type="caution">
    <text evidence="1">The sequence shown here is derived from an EMBL/GenBank/DDBJ whole genome shotgun (WGS) entry which is preliminary data.</text>
</comment>
<dbReference type="Proteomes" id="UP001060085">
    <property type="component" value="Linkage Group LG07"/>
</dbReference>
<keyword evidence="2" id="KW-1185">Reference proteome</keyword>
<evidence type="ECO:0000313" key="2">
    <source>
        <dbReference type="Proteomes" id="UP001060085"/>
    </source>
</evidence>
<accession>A0ACC0A1D5</accession>
<dbReference type="EMBL" id="CM044707">
    <property type="protein sequence ID" value="KAI5653326.1"/>
    <property type="molecule type" value="Genomic_DNA"/>
</dbReference>
<sequence length="139" mass="15554">MGSLEAMESIPSCLQSTQLIRRNEGTNMEKILAKYEEKSPSADGRASPTIDGTFLFVGELETKHLPPTVGHTSITYRPRDGNFCNRLFGREFCYAKPSIVEEAPKIKEIPHAKLELEEGVGTDVERETSNEDSCECMRE</sequence>
<proteinExistence type="predicted"/>
<organism evidence="1 2">
    <name type="scientific">Catharanthus roseus</name>
    <name type="common">Madagascar periwinkle</name>
    <name type="synonym">Vinca rosea</name>
    <dbReference type="NCBI Taxonomy" id="4058"/>
    <lineage>
        <taxon>Eukaryota</taxon>
        <taxon>Viridiplantae</taxon>
        <taxon>Streptophyta</taxon>
        <taxon>Embryophyta</taxon>
        <taxon>Tracheophyta</taxon>
        <taxon>Spermatophyta</taxon>
        <taxon>Magnoliopsida</taxon>
        <taxon>eudicotyledons</taxon>
        <taxon>Gunneridae</taxon>
        <taxon>Pentapetalae</taxon>
        <taxon>asterids</taxon>
        <taxon>lamiids</taxon>
        <taxon>Gentianales</taxon>
        <taxon>Apocynaceae</taxon>
        <taxon>Rauvolfioideae</taxon>
        <taxon>Vinceae</taxon>
        <taxon>Catharanthinae</taxon>
        <taxon>Catharanthus</taxon>
    </lineage>
</organism>
<reference evidence="2" key="1">
    <citation type="journal article" date="2023" name="Nat. Plants">
        <title>Single-cell RNA sequencing provides a high-resolution roadmap for understanding the multicellular compartmentation of specialized metabolism.</title>
        <authorList>
            <person name="Sun S."/>
            <person name="Shen X."/>
            <person name="Li Y."/>
            <person name="Li Y."/>
            <person name="Wang S."/>
            <person name="Li R."/>
            <person name="Zhang H."/>
            <person name="Shen G."/>
            <person name="Guo B."/>
            <person name="Wei J."/>
            <person name="Xu J."/>
            <person name="St-Pierre B."/>
            <person name="Chen S."/>
            <person name="Sun C."/>
        </authorList>
    </citation>
    <scope>NUCLEOTIDE SEQUENCE [LARGE SCALE GENOMIC DNA]</scope>
</reference>
<evidence type="ECO:0000313" key="1">
    <source>
        <dbReference type="EMBL" id="KAI5653326.1"/>
    </source>
</evidence>
<name>A0ACC0A1D5_CATRO</name>
<gene>
    <name evidence="1" type="ORF">M9H77_30513</name>
</gene>